<protein>
    <submittedName>
        <fullName evidence="2">Uncharacterized protein</fullName>
    </submittedName>
</protein>
<dbReference type="EMBL" id="CP080467">
    <property type="protein sequence ID" value="UNO50380.1"/>
    <property type="molecule type" value="Genomic_DNA"/>
</dbReference>
<evidence type="ECO:0000256" key="1">
    <source>
        <dbReference type="SAM" id="MobiDB-lite"/>
    </source>
</evidence>
<feature type="compositionally biased region" description="Basic and acidic residues" evidence="1">
    <location>
        <begin position="51"/>
        <end position="66"/>
    </location>
</feature>
<evidence type="ECO:0000313" key="3">
    <source>
        <dbReference type="Proteomes" id="UP000829401"/>
    </source>
</evidence>
<dbReference type="KEGG" id="aaco:K1I37_07875"/>
<feature type="compositionally biased region" description="Polar residues" evidence="1">
    <location>
        <begin position="29"/>
        <end position="50"/>
    </location>
</feature>
<evidence type="ECO:0000313" key="2">
    <source>
        <dbReference type="EMBL" id="UNO50380.1"/>
    </source>
</evidence>
<dbReference type="AlphaFoldDB" id="A0A9E7CSX8"/>
<dbReference type="Proteomes" id="UP000829401">
    <property type="component" value="Chromosome"/>
</dbReference>
<sequence>MAIGFIITIILLAVILGLFAKQALAVDQSQPSAMQATPPNETSDSQPSVHTTEHHAAIPTDEAHVG</sequence>
<feature type="region of interest" description="Disordered" evidence="1">
    <location>
        <begin position="29"/>
        <end position="66"/>
    </location>
</feature>
<name>A0A9E7CSX8_ALIAG</name>
<gene>
    <name evidence="2" type="ORF">K1I37_07875</name>
</gene>
<keyword evidence="3" id="KW-1185">Reference proteome</keyword>
<proteinExistence type="predicted"/>
<accession>A0A9E7CSX8</accession>
<reference evidence="3" key="1">
    <citation type="journal article" date="2022" name="G3 (Bethesda)">
        <title>Unveiling the complete genome sequence of Alicyclobacillus acidoterrestris DSM 3922T, a taint-producing strain.</title>
        <authorList>
            <person name="Leonardo I.C."/>
            <person name="Barreto Crespo M.T."/>
            <person name="Gaspar F.B."/>
        </authorList>
    </citation>
    <scope>NUCLEOTIDE SEQUENCE [LARGE SCALE GENOMIC DNA]</scope>
    <source>
        <strain evidence="3">DSM 3922</strain>
    </source>
</reference>
<organism evidence="2 3">
    <name type="scientific">Alicyclobacillus acidoterrestris (strain ATCC 49025 / DSM 3922 / CIP 106132 / NCIMB 13137 / GD3B)</name>
    <dbReference type="NCBI Taxonomy" id="1356854"/>
    <lineage>
        <taxon>Bacteria</taxon>
        <taxon>Bacillati</taxon>
        <taxon>Bacillota</taxon>
        <taxon>Bacilli</taxon>
        <taxon>Bacillales</taxon>
        <taxon>Alicyclobacillaceae</taxon>
        <taxon>Alicyclobacillus</taxon>
    </lineage>
</organism>